<keyword evidence="4 7" id="KW-0812">Transmembrane</keyword>
<evidence type="ECO:0000256" key="5">
    <source>
        <dbReference type="ARBA" id="ARBA00022989"/>
    </source>
</evidence>
<keyword evidence="3" id="KW-1003">Cell membrane</keyword>
<reference evidence="8 9" key="2">
    <citation type="journal article" date="2016" name="ISME J.">
        <title>Characterization of the first cultured representative of Verrucomicrobia subdivision 5 indicates the proposal of a novel phylum.</title>
        <authorList>
            <person name="Spring S."/>
            <person name="Bunk B."/>
            <person name="Sproer C."/>
            <person name="Schumann P."/>
            <person name="Rohde M."/>
            <person name="Tindall B.J."/>
            <person name="Klenk H.P."/>
        </authorList>
    </citation>
    <scope>NUCLEOTIDE SEQUENCE [LARGE SCALE GENOMIC DNA]</scope>
    <source>
        <strain evidence="8 9">L21-Fru-AB</strain>
    </source>
</reference>
<dbReference type="InterPro" id="IPR007140">
    <property type="entry name" value="DUF350"/>
</dbReference>
<evidence type="ECO:0000256" key="6">
    <source>
        <dbReference type="ARBA" id="ARBA00023136"/>
    </source>
</evidence>
<feature type="transmembrane region" description="Helical" evidence="7">
    <location>
        <begin position="88"/>
        <end position="109"/>
    </location>
</feature>
<comment type="similarity">
    <text evidence="2">Belongs to the UPF0719 family.</text>
</comment>
<evidence type="ECO:0000256" key="1">
    <source>
        <dbReference type="ARBA" id="ARBA00004651"/>
    </source>
</evidence>
<evidence type="ECO:0000256" key="4">
    <source>
        <dbReference type="ARBA" id="ARBA00022692"/>
    </source>
</evidence>
<keyword evidence="6 7" id="KW-0472">Membrane</keyword>
<evidence type="ECO:0000256" key="3">
    <source>
        <dbReference type="ARBA" id="ARBA00022475"/>
    </source>
</evidence>
<evidence type="ECO:0000313" key="9">
    <source>
        <dbReference type="Proteomes" id="UP000035268"/>
    </source>
</evidence>
<comment type="subcellular location">
    <subcellularLocation>
        <location evidence="1">Cell membrane</location>
        <topology evidence="1">Multi-pass membrane protein</topology>
    </subcellularLocation>
</comment>
<dbReference type="KEGG" id="vbl:L21SP4_00175"/>
<protein>
    <submittedName>
        <fullName evidence="8">Putative membrane protein</fullName>
    </submittedName>
</protein>
<accession>A0A0G3EH47</accession>
<dbReference type="RefSeq" id="WP_052880887.1">
    <property type="nucleotide sequence ID" value="NZ_CP010904.1"/>
</dbReference>
<dbReference type="STRING" id="1307763.L21SP4_00175"/>
<proteinExistence type="inferred from homology"/>
<keyword evidence="5 7" id="KW-1133">Transmembrane helix</keyword>
<evidence type="ECO:0000256" key="7">
    <source>
        <dbReference type="SAM" id="Phobius"/>
    </source>
</evidence>
<dbReference type="Proteomes" id="UP000035268">
    <property type="component" value="Chromosome"/>
</dbReference>
<evidence type="ECO:0000256" key="2">
    <source>
        <dbReference type="ARBA" id="ARBA00005779"/>
    </source>
</evidence>
<dbReference type="GO" id="GO:0005886">
    <property type="term" value="C:plasma membrane"/>
    <property type="evidence" value="ECO:0007669"/>
    <property type="project" value="UniProtKB-SubCell"/>
</dbReference>
<reference evidence="9" key="1">
    <citation type="submission" date="2015-02" db="EMBL/GenBank/DDBJ databases">
        <title>Description and complete genome sequence of the first cultured representative of the subdivision 5 of the Verrucomicrobia phylum.</title>
        <authorList>
            <person name="Spring S."/>
            <person name="Bunk B."/>
            <person name="Sproer C."/>
            <person name="Klenk H.-P."/>
        </authorList>
    </citation>
    <scope>NUCLEOTIDE SEQUENCE [LARGE SCALE GENOMIC DNA]</scope>
    <source>
        <strain evidence="9">L21-Fru-AB</strain>
    </source>
</reference>
<gene>
    <name evidence="8" type="ORF">L21SP4_00175</name>
</gene>
<sequence length="171" mass="17882">MHLLLGISCFLSSVLVAVLVVFATWALFSRLGTAKLEQIRAGNSAAAVLLGAELLAFGILMTRCLYPVSAVLQNLFLGSGLGALKSVLVLIGYIVLGYALSVLTVALAAQLFKLLSRDLDENAEIRAGNLAAAIVFGMVIVTIAFMVQSGLGDLLNTLIPPFGGTKISFQA</sequence>
<feature type="transmembrane region" description="Helical" evidence="7">
    <location>
        <begin position="48"/>
        <end position="68"/>
    </location>
</feature>
<keyword evidence="9" id="KW-1185">Reference proteome</keyword>
<dbReference type="EMBL" id="CP010904">
    <property type="protein sequence ID" value="AKJ63459.1"/>
    <property type="molecule type" value="Genomic_DNA"/>
</dbReference>
<feature type="transmembrane region" description="Helical" evidence="7">
    <location>
        <begin position="6"/>
        <end position="28"/>
    </location>
</feature>
<dbReference type="AlphaFoldDB" id="A0A0G3EH47"/>
<name>A0A0G3EH47_9BACT</name>
<evidence type="ECO:0000313" key="8">
    <source>
        <dbReference type="EMBL" id="AKJ63459.1"/>
    </source>
</evidence>
<dbReference type="Pfam" id="PF03994">
    <property type="entry name" value="DUF350"/>
    <property type="match status" value="1"/>
</dbReference>
<organism evidence="8 9">
    <name type="scientific">Kiritimatiella glycovorans</name>
    <dbReference type="NCBI Taxonomy" id="1307763"/>
    <lineage>
        <taxon>Bacteria</taxon>
        <taxon>Pseudomonadati</taxon>
        <taxon>Kiritimatiellota</taxon>
        <taxon>Kiritimatiellia</taxon>
        <taxon>Kiritimatiellales</taxon>
        <taxon>Kiritimatiellaceae</taxon>
        <taxon>Kiritimatiella</taxon>
    </lineage>
</organism>
<feature type="transmembrane region" description="Helical" evidence="7">
    <location>
        <begin position="130"/>
        <end position="151"/>
    </location>
</feature>